<feature type="signal peptide" evidence="1">
    <location>
        <begin position="1"/>
        <end position="24"/>
    </location>
</feature>
<evidence type="ECO:0008006" key="4">
    <source>
        <dbReference type="Google" id="ProtNLM"/>
    </source>
</evidence>
<dbReference type="RefSeq" id="WP_192788542.1">
    <property type="nucleotide sequence ID" value="NZ_JADBEK010000001.1"/>
</dbReference>
<keyword evidence="1" id="KW-0732">Signal</keyword>
<evidence type="ECO:0000313" key="2">
    <source>
        <dbReference type="EMBL" id="MBE1588303.1"/>
    </source>
</evidence>
<feature type="chain" id="PRO_5047328875" description="Secreted protein" evidence="1">
    <location>
        <begin position="25"/>
        <end position="103"/>
    </location>
</feature>
<sequence length="103" mass="11052">MRSIPALLAVAATTLALTATPASAAPGNVYVRDRYGMPGSNLRTFQNPNPYECHDLGQSLYDVYNSTEGPIGFFKEPGCGGYMQFLPPGERVTDVFASFLALS</sequence>
<dbReference type="EMBL" id="JADBEK010000001">
    <property type="protein sequence ID" value="MBE1588303.1"/>
    <property type="molecule type" value="Genomic_DNA"/>
</dbReference>
<keyword evidence="3" id="KW-1185">Reference proteome</keyword>
<reference evidence="2 3" key="1">
    <citation type="submission" date="2020-10" db="EMBL/GenBank/DDBJ databases">
        <title>Sequencing the genomes of 1000 actinobacteria strains.</title>
        <authorList>
            <person name="Klenk H.-P."/>
        </authorList>
    </citation>
    <scope>NUCLEOTIDE SEQUENCE [LARGE SCALE GENOMIC DNA]</scope>
    <source>
        <strain evidence="2 3">DSM 43173</strain>
    </source>
</reference>
<name>A0ABR9M5W0_9ACTN</name>
<protein>
    <recommendedName>
        <fullName evidence="4">Secreted protein</fullName>
    </recommendedName>
</protein>
<dbReference type="Proteomes" id="UP000633509">
    <property type="component" value="Unassembled WGS sequence"/>
</dbReference>
<proteinExistence type="predicted"/>
<evidence type="ECO:0000256" key="1">
    <source>
        <dbReference type="SAM" id="SignalP"/>
    </source>
</evidence>
<gene>
    <name evidence="2" type="ORF">H4W80_006561</name>
</gene>
<evidence type="ECO:0000313" key="3">
    <source>
        <dbReference type="Proteomes" id="UP000633509"/>
    </source>
</evidence>
<comment type="caution">
    <text evidence="2">The sequence shown here is derived from an EMBL/GenBank/DDBJ whole genome shotgun (WGS) entry which is preliminary data.</text>
</comment>
<accession>A0ABR9M5W0</accession>
<organism evidence="2 3">
    <name type="scientific">Nonomuraea angiospora</name>
    <dbReference type="NCBI Taxonomy" id="46172"/>
    <lineage>
        <taxon>Bacteria</taxon>
        <taxon>Bacillati</taxon>
        <taxon>Actinomycetota</taxon>
        <taxon>Actinomycetes</taxon>
        <taxon>Streptosporangiales</taxon>
        <taxon>Streptosporangiaceae</taxon>
        <taxon>Nonomuraea</taxon>
    </lineage>
</organism>